<protein>
    <submittedName>
        <fullName evidence="1">Uncharacterized protein</fullName>
    </submittedName>
</protein>
<sequence length="25" mass="3140">MWSKIRIYWLHNRKCKCYCTNSSMS</sequence>
<proteinExistence type="predicted"/>
<dbReference type="EMBL" id="GBRH01253418">
    <property type="protein sequence ID" value="JAD44477.1"/>
    <property type="molecule type" value="Transcribed_RNA"/>
</dbReference>
<name>A0A0A9ABP4_ARUDO</name>
<reference evidence="1" key="2">
    <citation type="journal article" date="2015" name="Data Brief">
        <title>Shoot transcriptome of the giant reed, Arundo donax.</title>
        <authorList>
            <person name="Barrero R.A."/>
            <person name="Guerrero F.D."/>
            <person name="Moolhuijzen P."/>
            <person name="Goolsby J.A."/>
            <person name="Tidwell J."/>
            <person name="Bellgard S.E."/>
            <person name="Bellgard M.I."/>
        </authorList>
    </citation>
    <scope>NUCLEOTIDE SEQUENCE</scope>
    <source>
        <tissue evidence="1">Shoot tissue taken approximately 20 cm above the soil surface</tissue>
    </source>
</reference>
<dbReference type="AlphaFoldDB" id="A0A0A9ABP4"/>
<accession>A0A0A9ABP4</accession>
<evidence type="ECO:0000313" key="1">
    <source>
        <dbReference type="EMBL" id="JAD44477.1"/>
    </source>
</evidence>
<reference evidence="1" key="1">
    <citation type="submission" date="2014-09" db="EMBL/GenBank/DDBJ databases">
        <authorList>
            <person name="Magalhaes I.L.F."/>
            <person name="Oliveira U."/>
            <person name="Santos F.R."/>
            <person name="Vidigal T.H.D.A."/>
            <person name="Brescovit A.D."/>
            <person name="Santos A.J."/>
        </authorList>
    </citation>
    <scope>NUCLEOTIDE SEQUENCE</scope>
    <source>
        <tissue evidence="1">Shoot tissue taken approximately 20 cm above the soil surface</tissue>
    </source>
</reference>
<organism evidence="1">
    <name type="scientific">Arundo donax</name>
    <name type="common">Giant reed</name>
    <name type="synonym">Donax arundinaceus</name>
    <dbReference type="NCBI Taxonomy" id="35708"/>
    <lineage>
        <taxon>Eukaryota</taxon>
        <taxon>Viridiplantae</taxon>
        <taxon>Streptophyta</taxon>
        <taxon>Embryophyta</taxon>
        <taxon>Tracheophyta</taxon>
        <taxon>Spermatophyta</taxon>
        <taxon>Magnoliopsida</taxon>
        <taxon>Liliopsida</taxon>
        <taxon>Poales</taxon>
        <taxon>Poaceae</taxon>
        <taxon>PACMAD clade</taxon>
        <taxon>Arundinoideae</taxon>
        <taxon>Arundineae</taxon>
        <taxon>Arundo</taxon>
    </lineage>
</organism>